<dbReference type="InterPro" id="IPR008972">
    <property type="entry name" value="Cupredoxin"/>
</dbReference>
<evidence type="ECO:0000313" key="3">
    <source>
        <dbReference type="EMBL" id="OFV69839.1"/>
    </source>
</evidence>
<feature type="region of interest" description="Disordered" evidence="1">
    <location>
        <begin position="32"/>
        <end position="65"/>
    </location>
</feature>
<proteinExistence type="predicted"/>
<evidence type="ECO:0000313" key="4">
    <source>
        <dbReference type="Proteomes" id="UP000176244"/>
    </source>
</evidence>
<dbReference type="EMBL" id="LKEU01000036">
    <property type="protein sequence ID" value="OFV69839.1"/>
    <property type="molecule type" value="Genomic_DNA"/>
</dbReference>
<dbReference type="AlphaFoldDB" id="A0A1F2PEL6"/>
<name>A0A1F2PEL6_9FIRM</name>
<keyword evidence="2" id="KW-0472">Membrane</keyword>
<evidence type="ECO:0008006" key="5">
    <source>
        <dbReference type="Google" id="ProtNLM"/>
    </source>
</evidence>
<protein>
    <recommendedName>
        <fullName evidence="5">EfeO-type cupredoxin-like domain-containing protein</fullName>
    </recommendedName>
</protein>
<dbReference type="STRING" id="52694.ACWI_27280"/>
<sequence>MKKSYYLWGIVLGIVLTGIVIFSGCTRSSGNAGETAVNSNSSQTQSSSESQKTTEQQSVSSSVAKSNAGTKATVSDGVQTVATTLDRGIYKPIVVQTGIPVKWIITANDGDLNSCNNKMLIRSYGVEQKLITGENVVEFTPTKAGTINYSCWMGMVGSTITVVDDINQ</sequence>
<dbReference type="Gene3D" id="2.60.40.420">
    <property type="entry name" value="Cupredoxins - blue copper proteins"/>
    <property type="match status" value="1"/>
</dbReference>
<gene>
    <name evidence="3" type="ORF">ACWI_27280</name>
</gene>
<feature type="compositionally biased region" description="Low complexity" evidence="1">
    <location>
        <begin position="37"/>
        <end position="63"/>
    </location>
</feature>
<dbReference type="Proteomes" id="UP000176244">
    <property type="component" value="Unassembled WGS sequence"/>
</dbReference>
<keyword evidence="2" id="KW-0812">Transmembrane</keyword>
<dbReference type="SUPFAM" id="SSF49503">
    <property type="entry name" value="Cupredoxins"/>
    <property type="match status" value="1"/>
</dbReference>
<keyword evidence="2" id="KW-1133">Transmembrane helix</keyword>
<reference evidence="3 4" key="1">
    <citation type="submission" date="2015-09" db="EMBL/GenBank/DDBJ databases">
        <title>Genome sequence of Acetobacterium wieringae DSM 1911.</title>
        <authorList>
            <person name="Poehlein A."/>
            <person name="Bengelsdorf F.R."/>
            <person name="Schiel-Bengelsdorf B."/>
            <person name="Duerre P."/>
            <person name="Daniel R."/>
        </authorList>
    </citation>
    <scope>NUCLEOTIDE SEQUENCE [LARGE SCALE GENOMIC DNA]</scope>
    <source>
        <strain evidence="3 4">DSM 1911</strain>
    </source>
</reference>
<evidence type="ECO:0000256" key="1">
    <source>
        <dbReference type="SAM" id="MobiDB-lite"/>
    </source>
</evidence>
<evidence type="ECO:0000256" key="2">
    <source>
        <dbReference type="SAM" id="Phobius"/>
    </source>
</evidence>
<dbReference type="RefSeq" id="WP_070371999.1">
    <property type="nucleotide sequence ID" value="NZ_LKEU01000036.1"/>
</dbReference>
<feature type="transmembrane region" description="Helical" evidence="2">
    <location>
        <begin position="6"/>
        <end position="25"/>
    </location>
</feature>
<organism evidence="3 4">
    <name type="scientific">Acetobacterium wieringae</name>
    <dbReference type="NCBI Taxonomy" id="52694"/>
    <lineage>
        <taxon>Bacteria</taxon>
        <taxon>Bacillati</taxon>
        <taxon>Bacillota</taxon>
        <taxon>Clostridia</taxon>
        <taxon>Eubacteriales</taxon>
        <taxon>Eubacteriaceae</taxon>
        <taxon>Acetobacterium</taxon>
    </lineage>
</organism>
<accession>A0A1F2PEL6</accession>
<dbReference type="PROSITE" id="PS51257">
    <property type="entry name" value="PROKAR_LIPOPROTEIN"/>
    <property type="match status" value="1"/>
</dbReference>
<dbReference type="OrthoDB" id="9800141at2"/>
<comment type="caution">
    <text evidence="3">The sequence shown here is derived from an EMBL/GenBank/DDBJ whole genome shotgun (WGS) entry which is preliminary data.</text>
</comment>